<dbReference type="AlphaFoldDB" id="A0A261TJY3"/>
<keyword evidence="5 6" id="KW-0874">Quinone</keyword>
<name>A0A261TJY3_9BORD</name>
<dbReference type="Proteomes" id="UP000216885">
    <property type="component" value="Unassembled WGS sequence"/>
</dbReference>
<evidence type="ECO:0000259" key="8">
    <source>
        <dbReference type="PROSITE" id="PS51387"/>
    </source>
</evidence>
<feature type="binding site" evidence="5 7">
    <location>
        <begin position="85"/>
        <end position="89"/>
    </location>
    <ligand>
        <name>FAD</name>
        <dbReference type="ChEBI" id="CHEBI:57692"/>
    </ligand>
</feature>
<dbReference type="InterPro" id="IPR016166">
    <property type="entry name" value="FAD-bd_PCMH"/>
</dbReference>
<dbReference type="Pfam" id="PF09330">
    <property type="entry name" value="Lact-deh-memb"/>
    <property type="match status" value="1"/>
</dbReference>
<feature type="binding site" evidence="7">
    <location>
        <position position="266"/>
    </location>
    <ligand>
        <name>FAD</name>
        <dbReference type="ChEBI" id="CHEBI:57692"/>
    </ligand>
</feature>
<accession>A0A261TJY3</accession>
<evidence type="ECO:0000256" key="2">
    <source>
        <dbReference type="ARBA" id="ARBA00022630"/>
    </source>
</evidence>
<evidence type="ECO:0000256" key="1">
    <source>
        <dbReference type="ARBA" id="ARBA00001974"/>
    </source>
</evidence>
<dbReference type="PANTHER" id="PTHR43716:SF1">
    <property type="entry name" value="D-2-HYDROXYGLUTARATE DEHYDROGENASE, MITOCHONDRIAL"/>
    <property type="match status" value="1"/>
</dbReference>
<dbReference type="GO" id="GO:0004458">
    <property type="term" value="F:D-lactate dehydrogenase (cytochrome) activity"/>
    <property type="evidence" value="ECO:0007669"/>
    <property type="project" value="UniProtKB-UniRule"/>
</dbReference>
<keyword evidence="2 5" id="KW-0285">Flavoprotein</keyword>
<dbReference type="EMBL" id="NEVQ01000023">
    <property type="protein sequence ID" value="OZI49919.1"/>
    <property type="molecule type" value="Genomic_DNA"/>
</dbReference>
<comment type="function">
    <text evidence="5 6">Catalyzes the oxidation of D-lactate to pyruvate.</text>
</comment>
<feature type="binding site" evidence="5 7">
    <location>
        <position position="271"/>
    </location>
    <ligand>
        <name>FAD</name>
        <dbReference type="ChEBI" id="CHEBI:57692"/>
    </ligand>
</feature>
<dbReference type="RefSeq" id="WP_094839309.1">
    <property type="nucleotide sequence ID" value="NZ_NEVQ01000023.1"/>
</dbReference>
<comment type="caution">
    <text evidence="9">The sequence shown here is derived from an EMBL/GenBank/DDBJ whole genome shotgun (WGS) entry which is preliminary data.</text>
</comment>
<keyword evidence="5" id="KW-0472">Membrane</keyword>
<keyword evidence="5" id="KW-0997">Cell inner membrane</keyword>
<evidence type="ECO:0000256" key="5">
    <source>
        <dbReference type="HAMAP-Rule" id="MF_02092"/>
    </source>
</evidence>
<dbReference type="PIRSF" id="PIRSF000101">
    <property type="entry name" value="D-lactate_dh"/>
    <property type="match status" value="1"/>
</dbReference>
<dbReference type="GO" id="GO:0071949">
    <property type="term" value="F:FAD binding"/>
    <property type="evidence" value="ECO:0007669"/>
    <property type="project" value="InterPro"/>
</dbReference>
<feature type="binding site" evidence="5 7">
    <location>
        <position position="169"/>
    </location>
    <ligand>
        <name>FAD</name>
        <dbReference type="ChEBI" id="CHEBI:57692"/>
    </ligand>
</feature>
<dbReference type="Gene3D" id="3.30.1370.20">
    <property type="entry name" value="D-lactate dehydrogenase, cap domain, subdomain 2"/>
    <property type="match status" value="1"/>
</dbReference>
<sequence length="590" mass="65503">MSDVILPAVTAARTPEARQRLLSSLSTIVGASQVLTDDRAMRRYCTGFRFGRGKALAVVRPGSLVEQWKVLQQCVAAGVAIIAQASNTGLTGGSTPHGEDYDRDIVIISTSRIKKVHVIEDGRQVVCLPGSTLDQLERLLKPLGREPHSVIGSSCIGASVIGGVCNNSGGSLVNRGPAYTEMALYGAVDADGKLHLVNHLGIELGADPEAILAKLENRGFSDQDVIRDAGAASDHGYAKHVRDIDAPTPARYNADPLRLREASGSAGKVMVFAVRLDTFPAARGAKVFYIGTNDTNVLTDIRRHALGTFEHLPIAGEYVHRDAFDVAARYGKDLFWIIEHFGTDRLPAFFNLKNRCDAFFERLGIFPANLSDRLMQFFSRLLPNHLPDRLLAYRNEYEHHLMLKIPAEGVAEAQAFLSQYFAQGRGGYFECTEEEGRKAFLHRFAAASAAVRYRAVHGSTVEDIVALDIALRRDDRDWFERLPAKFDDAIEMKLYYGHFLCHVFHQDYIIRKGHDCMAIEHQMLELLDARGAEYPAEHNVGHLYQAKPQLQAFYKKLDPCNCFNPGIGFLSKYVNYREPEASGGFHEERL</sequence>
<evidence type="ECO:0000313" key="9">
    <source>
        <dbReference type="EMBL" id="OZI49919.1"/>
    </source>
</evidence>
<comment type="cofactor">
    <cofactor evidence="1 5 6 7">
        <name>FAD</name>
        <dbReference type="ChEBI" id="CHEBI:57692"/>
    </cofactor>
</comment>
<reference evidence="9 10" key="1">
    <citation type="submission" date="2017-05" db="EMBL/GenBank/DDBJ databases">
        <title>Complete and WGS of Bordetella genogroups.</title>
        <authorList>
            <person name="Spilker T."/>
            <person name="LiPuma J."/>
        </authorList>
    </citation>
    <scope>NUCLEOTIDE SEQUENCE [LARGE SCALE GENOMIC DNA]</scope>
    <source>
        <strain evidence="9 10">AU9919</strain>
    </source>
</reference>
<keyword evidence="3 5" id="KW-0274">FAD</keyword>
<feature type="domain" description="FAD-binding PCMH-type" evidence="8">
    <location>
        <begin position="51"/>
        <end position="231"/>
    </location>
</feature>
<evidence type="ECO:0000256" key="4">
    <source>
        <dbReference type="ARBA" id="ARBA00023002"/>
    </source>
</evidence>
<dbReference type="InterPro" id="IPR016172">
    <property type="entry name" value="D-lactate_DH_C-sub1"/>
</dbReference>
<dbReference type="GO" id="GO:0031234">
    <property type="term" value="C:extrinsic component of cytoplasmic side of plasma membrane"/>
    <property type="evidence" value="ECO:0007669"/>
    <property type="project" value="UniProtKB-UniRule"/>
</dbReference>
<dbReference type="InterPro" id="IPR016164">
    <property type="entry name" value="FAD-linked_Oxase-like_C"/>
</dbReference>
<dbReference type="GO" id="GO:0022904">
    <property type="term" value="P:respiratory electron transport chain"/>
    <property type="evidence" value="ECO:0007669"/>
    <property type="project" value="InterPro"/>
</dbReference>
<feature type="binding site" evidence="5 7">
    <location>
        <position position="152"/>
    </location>
    <ligand>
        <name>FAD</name>
        <dbReference type="ChEBI" id="CHEBI:57692"/>
    </ligand>
</feature>
<dbReference type="GO" id="GO:0006089">
    <property type="term" value="P:lactate metabolic process"/>
    <property type="evidence" value="ECO:0007669"/>
    <property type="project" value="UniProtKB-UniRule"/>
</dbReference>
<comment type="subcellular location">
    <subcellularLocation>
        <location evidence="5">Cell inner membrane</location>
        <topology evidence="5">Peripheral membrane protein</topology>
        <orientation evidence="5">Cytoplasmic side</orientation>
    </subcellularLocation>
</comment>
<dbReference type="InterPro" id="IPR016173">
    <property type="entry name" value="D-lactate_DH_C-sub2"/>
</dbReference>
<dbReference type="InterPro" id="IPR006094">
    <property type="entry name" value="Oxid_FAD_bind_N"/>
</dbReference>
<dbReference type="InterPro" id="IPR036318">
    <property type="entry name" value="FAD-bd_PCMH-like_sf"/>
</dbReference>
<protein>
    <recommendedName>
        <fullName evidence="5">Quinone-dependent D-lactate dehydrogenase</fullName>
        <ecNumber evidence="5">1.1.5.12</ecNumber>
    </recommendedName>
    <alternativeName>
        <fullName evidence="5">D-lactate dehydrogenase</fullName>
        <shortName evidence="5">D-LDH</shortName>
    </alternativeName>
</protein>
<feature type="binding site" evidence="5 7">
    <location>
        <begin position="93"/>
        <end position="94"/>
    </location>
    <ligand>
        <name>FAD</name>
        <dbReference type="ChEBI" id="CHEBI:57692"/>
    </ligand>
</feature>
<dbReference type="GO" id="GO:0055085">
    <property type="term" value="P:transmembrane transport"/>
    <property type="evidence" value="ECO:0007669"/>
    <property type="project" value="InterPro"/>
</dbReference>
<dbReference type="InterPro" id="IPR051264">
    <property type="entry name" value="FAD-oxidored/transferase_4"/>
</dbReference>
<comment type="catalytic activity">
    <reaction evidence="5 6">
        <text>(R)-lactate + a quinone = a quinol + pyruvate</text>
        <dbReference type="Rhea" id="RHEA:51468"/>
        <dbReference type="ChEBI" id="CHEBI:15361"/>
        <dbReference type="ChEBI" id="CHEBI:16004"/>
        <dbReference type="ChEBI" id="CHEBI:24646"/>
        <dbReference type="ChEBI" id="CHEBI:132124"/>
        <dbReference type="EC" id="1.1.5.12"/>
    </reaction>
</comment>
<keyword evidence="4 5" id="KW-0560">Oxidoreductase</keyword>
<dbReference type="InterPro" id="IPR016167">
    <property type="entry name" value="FAD-bd_PCMH_sub1"/>
</dbReference>
<keyword evidence="10" id="KW-1185">Reference proteome</keyword>
<dbReference type="Gene3D" id="3.30.43.10">
    <property type="entry name" value="Uridine Diphospho-n-acetylenolpyruvylglucosamine Reductase, domain 2"/>
    <property type="match status" value="1"/>
</dbReference>
<dbReference type="PANTHER" id="PTHR43716">
    <property type="entry name" value="D-2-HYDROXYGLUTARATE DEHYDROGENASE, MITOCHONDRIAL"/>
    <property type="match status" value="1"/>
</dbReference>
<dbReference type="Gene3D" id="3.30.70.610">
    <property type="entry name" value="D-lactate dehydrogenase, cap domain, subdomain 1"/>
    <property type="match status" value="2"/>
</dbReference>
<evidence type="ECO:0000256" key="7">
    <source>
        <dbReference type="PIRSR" id="PIRSR000101-1"/>
    </source>
</evidence>
<dbReference type="InterPro" id="IPR012256">
    <property type="entry name" value="D_lactate_DH"/>
</dbReference>
<dbReference type="Pfam" id="PF01565">
    <property type="entry name" value="FAD_binding_4"/>
    <property type="match status" value="1"/>
</dbReference>
<gene>
    <name evidence="5" type="primary">dld</name>
    <name evidence="9" type="ORF">CAL20_24440</name>
</gene>
<dbReference type="SUPFAM" id="SSF55103">
    <property type="entry name" value="FAD-linked oxidases, C-terminal domain"/>
    <property type="match status" value="1"/>
</dbReference>
<dbReference type="EC" id="1.1.5.12" evidence="5"/>
<dbReference type="HAMAP" id="MF_02092">
    <property type="entry name" value="DLDH_Dld"/>
    <property type="match status" value="1"/>
</dbReference>
<proteinExistence type="inferred from homology"/>
<dbReference type="GO" id="GO:0102029">
    <property type="term" value="F:D-lactate dehydrogenase (quinone) activity"/>
    <property type="evidence" value="ECO:0007669"/>
    <property type="project" value="UniProtKB-EC"/>
</dbReference>
<dbReference type="InterPro" id="IPR016169">
    <property type="entry name" value="FAD-bd_PCMH_sub2"/>
</dbReference>
<dbReference type="GO" id="GO:0048038">
    <property type="term" value="F:quinone binding"/>
    <property type="evidence" value="ECO:0007669"/>
    <property type="project" value="UniProtKB-KW"/>
</dbReference>
<evidence type="ECO:0000313" key="10">
    <source>
        <dbReference type="Proteomes" id="UP000216885"/>
    </source>
</evidence>
<feature type="binding site" evidence="5 7">
    <location>
        <position position="159"/>
    </location>
    <ligand>
        <name>FAD</name>
        <dbReference type="ChEBI" id="CHEBI:57692"/>
    </ligand>
</feature>
<dbReference type="InterPro" id="IPR015409">
    <property type="entry name" value="Lactate_DH_C"/>
</dbReference>
<keyword evidence="5" id="KW-1003">Cell membrane</keyword>
<dbReference type="SUPFAM" id="SSF56176">
    <property type="entry name" value="FAD-binding/transporter-associated domain-like"/>
    <property type="match status" value="1"/>
</dbReference>
<comment type="similarity">
    <text evidence="5">Belongs to the quinone-dependent D-lactate dehydrogenase family.</text>
</comment>
<evidence type="ECO:0000256" key="3">
    <source>
        <dbReference type="ARBA" id="ARBA00022827"/>
    </source>
</evidence>
<dbReference type="Gene3D" id="3.30.465.10">
    <property type="match status" value="1"/>
</dbReference>
<dbReference type="PROSITE" id="PS51387">
    <property type="entry name" value="FAD_PCMH"/>
    <property type="match status" value="1"/>
</dbReference>
<dbReference type="NCBIfam" id="NF008387">
    <property type="entry name" value="PRK11183.1"/>
    <property type="match status" value="1"/>
</dbReference>
<evidence type="ECO:0000256" key="6">
    <source>
        <dbReference type="PIRNR" id="PIRNR000101"/>
    </source>
</evidence>
<organism evidence="9 10">
    <name type="scientific">Bordetella genomosp. 4</name>
    <dbReference type="NCBI Taxonomy" id="463044"/>
    <lineage>
        <taxon>Bacteria</taxon>
        <taxon>Pseudomonadati</taxon>
        <taxon>Pseudomonadota</taxon>
        <taxon>Betaproteobacteria</taxon>
        <taxon>Burkholderiales</taxon>
        <taxon>Alcaligenaceae</taxon>
        <taxon>Bordetella</taxon>
    </lineage>
</organism>